<organism evidence="1">
    <name type="scientific">uncultured Caudovirales phage</name>
    <dbReference type="NCBI Taxonomy" id="2100421"/>
    <lineage>
        <taxon>Viruses</taxon>
        <taxon>Duplodnaviria</taxon>
        <taxon>Heunggongvirae</taxon>
        <taxon>Uroviricota</taxon>
        <taxon>Caudoviricetes</taxon>
        <taxon>Peduoviridae</taxon>
        <taxon>Maltschvirus</taxon>
        <taxon>Maltschvirus maltsch</taxon>
    </lineage>
</organism>
<sequence length="57" mass="6471">MMNNCGCGRSPTGQCVGWHSLPEEEYKKRKDAYELAEYQKQAAALWSDSCTTPRSKE</sequence>
<accession>A0A6J5KWJ4</accession>
<reference evidence="1" key="1">
    <citation type="submission" date="2020-04" db="EMBL/GenBank/DDBJ databases">
        <authorList>
            <person name="Chiriac C."/>
            <person name="Salcher M."/>
            <person name="Ghai R."/>
            <person name="Kavagutti S V."/>
        </authorList>
    </citation>
    <scope>NUCLEOTIDE SEQUENCE</scope>
</reference>
<gene>
    <name evidence="1" type="ORF">UFOVP57_125</name>
</gene>
<name>A0A6J5KWJ4_9CAUD</name>
<protein>
    <submittedName>
        <fullName evidence="1">Uncharacterized protein</fullName>
    </submittedName>
</protein>
<evidence type="ECO:0000313" key="1">
    <source>
        <dbReference type="EMBL" id="CAB4125436.1"/>
    </source>
</evidence>
<dbReference type="EMBL" id="LR796187">
    <property type="protein sequence ID" value="CAB4125436.1"/>
    <property type="molecule type" value="Genomic_DNA"/>
</dbReference>
<proteinExistence type="predicted"/>